<feature type="transmembrane region" description="Helical" evidence="1">
    <location>
        <begin position="93"/>
        <end position="114"/>
    </location>
</feature>
<feature type="transmembrane region" description="Helical" evidence="1">
    <location>
        <begin position="37"/>
        <end position="55"/>
    </location>
</feature>
<keyword evidence="1" id="KW-1133">Transmembrane helix</keyword>
<keyword evidence="3" id="KW-1185">Reference proteome</keyword>
<organism evidence="2 3">
    <name type="scientific">Arthrobacter horti</name>
    <dbReference type="NCBI Taxonomy" id="3068273"/>
    <lineage>
        <taxon>Bacteria</taxon>
        <taxon>Bacillati</taxon>
        <taxon>Actinomycetota</taxon>
        <taxon>Actinomycetes</taxon>
        <taxon>Micrococcales</taxon>
        <taxon>Micrococcaceae</taxon>
        <taxon>Arthrobacter</taxon>
    </lineage>
</organism>
<feature type="transmembrane region" description="Helical" evidence="1">
    <location>
        <begin position="12"/>
        <end position="31"/>
    </location>
</feature>
<keyword evidence="1" id="KW-0812">Transmembrane</keyword>
<name>A0ABT9IN16_9MICC</name>
<accession>A0ABT9IN16</accession>
<feature type="transmembrane region" description="Helical" evidence="1">
    <location>
        <begin position="67"/>
        <end position="87"/>
    </location>
</feature>
<reference evidence="2 3" key="1">
    <citation type="submission" date="2023-08" db="EMBL/GenBank/DDBJ databases">
        <title>Arthrobacter horti sp. nov., isolated from forest soil.</title>
        <authorList>
            <person name="Park M."/>
        </authorList>
    </citation>
    <scope>NUCLEOTIDE SEQUENCE [LARGE SCALE GENOMIC DNA]</scope>
    <source>
        <strain evidence="2 3">YJM1</strain>
    </source>
</reference>
<keyword evidence="1" id="KW-0472">Membrane</keyword>
<gene>
    <name evidence="2" type="ORF">Q9R02_07360</name>
</gene>
<evidence type="ECO:0000313" key="3">
    <source>
        <dbReference type="Proteomes" id="UP001232725"/>
    </source>
</evidence>
<evidence type="ECO:0000256" key="1">
    <source>
        <dbReference type="SAM" id="Phobius"/>
    </source>
</evidence>
<comment type="caution">
    <text evidence="2">The sequence shown here is derived from an EMBL/GenBank/DDBJ whole genome shotgun (WGS) entry which is preliminary data.</text>
</comment>
<dbReference type="RefSeq" id="WP_305996006.1">
    <property type="nucleotide sequence ID" value="NZ_JAVALS010000003.1"/>
</dbReference>
<proteinExistence type="predicted"/>
<sequence length="126" mass="13564">MARTEPPVLRTARQYWLGLSLAFGVFLGFFTTVPSPWHLVNAGAFLVFIVVHAAVYGQVKPGLQGKLAINSASFGLLIMILIVAAFVSRDSAFSLPLGIGLAVVGGASMFWVLARRGRFYPKQPKG</sequence>
<evidence type="ECO:0000313" key="2">
    <source>
        <dbReference type="EMBL" id="MDP5226963.1"/>
    </source>
</evidence>
<dbReference type="Proteomes" id="UP001232725">
    <property type="component" value="Unassembled WGS sequence"/>
</dbReference>
<protein>
    <submittedName>
        <fullName evidence="2">Uncharacterized protein</fullName>
    </submittedName>
</protein>
<dbReference type="EMBL" id="JAVALS010000003">
    <property type="protein sequence ID" value="MDP5226963.1"/>
    <property type="molecule type" value="Genomic_DNA"/>
</dbReference>